<sequence>MNGIQYKSRNNQIISKILQREAKINQPYNNRLPSLNLSVPTQRNQIQKNQPYKQFRLTRYKNESKILGNELLNIKKKQLTFTTLNTLEETI</sequence>
<keyword evidence="2" id="KW-1185">Reference proteome</keyword>
<gene>
    <name evidence="1" type="ORF">PSON_ATCC_30995.1.T1320054</name>
</gene>
<dbReference type="OrthoDB" id="303699at2759"/>
<evidence type="ECO:0000313" key="2">
    <source>
        <dbReference type="Proteomes" id="UP000692954"/>
    </source>
</evidence>
<reference evidence="1" key="1">
    <citation type="submission" date="2021-01" db="EMBL/GenBank/DDBJ databases">
        <authorList>
            <consortium name="Genoscope - CEA"/>
            <person name="William W."/>
        </authorList>
    </citation>
    <scope>NUCLEOTIDE SEQUENCE</scope>
</reference>
<dbReference type="Proteomes" id="UP000692954">
    <property type="component" value="Unassembled WGS sequence"/>
</dbReference>
<proteinExistence type="predicted"/>
<evidence type="ECO:0000313" key="1">
    <source>
        <dbReference type="EMBL" id="CAD8121403.1"/>
    </source>
</evidence>
<dbReference type="EMBL" id="CAJJDN010000132">
    <property type="protein sequence ID" value="CAD8121403.1"/>
    <property type="molecule type" value="Genomic_DNA"/>
</dbReference>
<accession>A0A8S1R215</accession>
<dbReference type="AlphaFoldDB" id="A0A8S1R215"/>
<protein>
    <submittedName>
        <fullName evidence="1">Uncharacterized protein</fullName>
    </submittedName>
</protein>
<name>A0A8S1R215_9CILI</name>
<comment type="caution">
    <text evidence="1">The sequence shown here is derived from an EMBL/GenBank/DDBJ whole genome shotgun (WGS) entry which is preliminary data.</text>
</comment>
<organism evidence="1 2">
    <name type="scientific">Paramecium sonneborni</name>
    <dbReference type="NCBI Taxonomy" id="65129"/>
    <lineage>
        <taxon>Eukaryota</taxon>
        <taxon>Sar</taxon>
        <taxon>Alveolata</taxon>
        <taxon>Ciliophora</taxon>
        <taxon>Intramacronucleata</taxon>
        <taxon>Oligohymenophorea</taxon>
        <taxon>Peniculida</taxon>
        <taxon>Parameciidae</taxon>
        <taxon>Paramecium</taxon>
    </lineage>
</organism>